<dbReference type="Gene3D" id="1.10.287.380">
    <property type="entry name" value="Valyl-tRNA synthetase, C-terminal domain"/>
    <property type="match status" value="1"/>
</dbReference>
<reference evidence="7 8" key="1">
    <citation type="submission" date="2018-03" db="EMBL/GenBank/DDBJ databases">
        <title>Genome sequencing of Phreatobacter sp.</title>
        <authorList>
            <person name="Kim S.-J."/>
            <person name="Heo J."/>
            <person name="Kwon S.-W."/>
        </authorList>
    </citation>
    <scope>NUCLEOTIDE SEQUENCE [LARGE SCALE GENOMIC DNA]</scope>
    <source>
        <strain evidence="7 8">S-12</strain>
    </source>
</reference>
<dbReference type="EMBL" id="CP027668">
    <property type="protein sequence ID" value="AVO47538.1"/>
    <property type="molecule type" value="Genomic_DNA"/>
</dbReference>
<evidence type="ECO:0000313" key="7">
    <source>
        <dbReference type="EMBL" id="AVO47538.1"/>
    </source>
</evidence>
<evidence type="ECO:0000256" key="1">
    <source>
        <dbReference type="ARBA" id="ARBA00005417"/>
    </source>
</evidence>
<dbReference type="SUPFAM" id="SSF52540">
    <property type="entry name" value="P-loop containing nucleoside triphosphate hydrolases"/>
    <property type="match status" value="2"/>
</dbReference>
<dbReference type="KEGG" id="phr:C6569_05410"/>
<dbReference type="GO" id="GO:0016887">
    <property type="term" value="F:ATP hydrolysis activity"/>
    <property type="evidence" value="ECO:0007669"/>
    <property type="project" value="InterPro"/>
</dbReference>
<dbReference type="PANTHER" id="PTHR19211">
    <property type="entry name" value="ATP-BINDING TRANSPORT PROTEIN-RELATED"/>
    <property type="match status" value="1"/>
</dbReference>
<dbReference type="FunFam" id="3.40.50.300:FF:000011">
    <property type="entry name" value="Putative ABC transporter ATP-binding component"/>
    <property type="match status" value="1"/>
</dbReference>
<organism evidence="7 8">
    <name type="scientific">Phreatobacter cathodiphilus</name>
    <dbReference type="NCBI Taxonomy" id="1868589"/>
    <lineage>
        <taxon>Bacteria</taxon>
        <taxon>Pseudomonadati</taxon>
        <taxon>Pseudomonadota</taxon>
        <taxon>Alphaproteobacteria</taxon>
        <taxon>Hyphomicrobiales</taxon>
        <taxon>Phreatobacteraceae</taxon>
        <taxon>Phreatobacter</taxon>
    </lineage>
</organism>
<gene>
    <name evidence="7" type="ORF">C6569_05410</name>
</gene>
<feature type="domain" description="ABC transporter" evidence="6">
    <location>
        <begin position="2"/>
        <end position="243"/>
    </location>
</feature>
<keyword evidence="7" id="KW-0808">Transferase</keyword>
<dbReference type="SMART" id="SM00382">
    <property type="entry name" value="AAA"/>
    <property type="match status" value="2"/>
</dbReference>
<dbReference type="PANTHER" id="PTHR19211:SF14">
    <property type="entry name" value="ATP-BINDING CASSETTE SUB-FAMILY F MEMBER 1"/>
    <property type="match status" value="1"/>
</dbReference>
<dbReference type="PROSITE" id="PS50893">
    <property type="entry name" value="ABC_TRANSPORTER_2"/>
    <property type="match status" value="2"/>
</dbReference>
<accession>A0A2S0NHB3</accession>
<dbReference type="InterPro" id="IPR037118">
    <property type="entry name" value="Val-tRNA_synth_C_sf"/>
</dbReference>
<keyword evidence="2" id="KW-0677">Repeat</keyword>
<feature type="region of interest" description="Disordered" evidence="5">
    <location>
        <begin position="527"/>
        <end position="548"/>
    </location>
</feature>
<keyword evidence="8" id="KW-1185">Reference proteome</keyword>
<dbReference type="Pfam" id="PF12848">
    <property type="entry name" value="ABC_tran_Xtn"/>
    <property type="match status" value="1"/>
</dbReference>
<dbReference type="InterPro" id="IPR027417">
    <property type="entry name" value="P-loop_NTPase"/>
</dbReference>
<dbReference type="InterPro" id="IPR003439">
    <property type="entry name" value="ABC_transporter-like_ATP-bd"/>
</dbReference>
<dbReference type="Pfam" id="PF00005">
    <property type="entry name" value="ABC_tran"/>
    <property type="match status" value="2"/>
</dbReference>
<dbReference type="InterPro" id="IPR050611">
    <property type="entry name" value="ABCF"/>
</dbReference>
<dbReference type="Proteomes" id="UP000237889">
    <property type="component" value="Chromosome"/>
</dbReference>
<dbReference type="AlphaFoldDB" id="A0A2S0NHB3"/>
<proteinExistence type="inferred from homology"/>
<evidence type="ECO:0000256" key="5">
    <source>
        <dbReference type="SAM" id="MobiDB-lite"/>
    </source>
</evidence>
<dbReference type="GO" id="GO:0005524">
    <property type="term" value="F:ATP binding"/>
    <property type="evidence" value="ECO:0007669"/>
    <property type="project" value="UniProtKB-KW"/>
</dbReference>
<name>A0A2S0NHB3_9HYPH</name>
<protein>
    <submittedName>
        <fullName evidence="7">Glycosyl transferase family 1</fullName>
    </submittedName>
</protein>
<feature type="domain" description="ABC transporter" evidence="6">
    <location>
        <begin position="311"/>
        <end position="526"/>
    </location>
</feature>
<dbReference type="InterPro" id="IPR003593">
    <property type="entry name" value="AAA+_ATPase"/>
</dbReference>
<comment type="similarity">
    <text evidence="1">Belongs to the ABC transporter superfamily.</text>
</comment>
<keyword evidence="3" id="KW-0547">Nucleotide-binding</keyword>
<keyword evidence="4" id="KW-0067">ATP-binding</keyword>
<sequence>MLQINDLTVRVAGRVLIDNASVTLPPNARVGFLGRNGTGKSTLFKVIQGEMAADGGSFKLPARARLGGVAQEAPGGPQSLLDFVLDADKERARLLAEAETASDPHRIAEIQTRLVDIDAHSAPARAAAILAGLGFDTAAQARPCSDFSGGWRMRVALAAVLFTAPDLLLLDEPTNYLDLEGTLWLQDYLAGYPHSVLLISHDRDLLDASVEHILHLDQGKLTLWKGSYTTFAKSRAIEMAVREKAAKKQEEKRAHLQSFVDRFRAKATKARQAQSRLKMLEKMETVTTIVDTDVPPFVIPEPARKASPPIITMEGASVGYAEGQPILRRLDLRIDDDDRIGLLGANGNGKSTFLKLISDRLRAMSGRMVRADKLKIAYFAQHQLDELRPAESVYQHLRRLMPDDPEAKVRAACARSGFSGERSDTKVSSLSGGEKARLLFALAVFEGPHLLILDEPTNHLDIDSRAALVEALNGYSGAVLIVSHDRHLLESTVDRLWLVREGTVKPFDGDLDDYRKIVLSGAAPEKAVKPERTAEAKPASPPRGESKALAKRVAEIEAAMEKLRADIDKIDRILAQPGYFEAHPDSAAQAAKTRGLRERQLAEAEEAWLAASAELEAAG</sequence>
<dbReference type="InterPro" id="IPR017871">
    <property type="entry name" value="ABC_transporter-like_CS"/>
</dbReference>
<evidence type="ECO:0000256" key="2">
    <source>
        <dbReference type="ARBA" id="ARBA00022737"/>
    </source>
</evidence>
<dbReference type="OrthoDB" id="9808609at2"/>
<evidence type="ECO:0000313" key="8">
    <source>
        <dbReference type="Proteomes" id="UP000237889"/>
    </source>
</evidence>
<dbReference type="RefSeq" id="WP_106750908.1">
    <property type="nucleotide sequence ID" value="NZ_CP027668.1"/>
</dbReference>
<dbReference type="Gene3D" id="3.40.50.300">
    <property type="entry name" value="P-loop containing nucleotide triphosphate hydrolases"/>
    <property type="match status" value="2"/>
</dbReference>
<dbReference type="GO" id="GO:0016740">
    <property type="term" value="F:transferase activity"/>
    <property type="evidence" value="ECO:0007669"/>
    <property type="project" value="UniProtKB-KW"/>
</dbReference>
<evidence type="ECO:0000256" key="4">
    <source>
        <dbReference type="ARBA" id="ARBA00022840"/>
    </source>
</evidence>
<dbReference type="InterPro" id="IPR032781">
    <property type="entry name" value="ABC_tran_Xtn"/>
</dbReference>
<dbReference type="CDD" id="cd03221">
    <property type="entry name" value="ABCF_EF-3"/>
    <property type="match status" value="2"/>
</dbReference>
<evidence type="ECO:0000259" key="6">
    <source>
        <dbReference type="PROSITE" id="PS50893"/>
    </source>
</evidence>
<dbReference type="PROSITE" id="PS00211">
    <property type="entry name" value="ABC_TRANSPORTER_1"/>
    <property type="match status" value="2"/>
</dbReference>
<evidence type="ECO:0000256" key="3">
    <source>
        <dbReference type="ARBA" id="ARBA00022741"/>
    </source>
</evidence>